<accession>A0A443IKL4</accession>
<dbReference type="OrthoDB" id="9781630at2"/>
<dbReference type="AlphaFoldDB" id="A0A443IKL4"/>
<comment type="caution">
    <text evidence="5">The sequence shown here is derived from an EMBL/GenBank/DDBJ whole genome shotgun (WGS) entry which is preliminary data.</text>
</comment>
<dbReference type="PROSITE" id="PS50949">
    <property type="entry name" value="HTH_GNTR"/>
    <property type="match status" value="1"/>
</dbReference>
<dbReference type="InterPro" id="IPR036390">
    <property type="entry name" value="WH_DNA-bd_sf"/>
</dbReference>
<dbReference type="InterPro" id="IPR008920">
    <property type="entry name" value="TF_FadR/GntR_C"/>
</dbReference>
<dbReference type="Gene3D" id="1.20.120.530">
    <property type="entry name" value="GntR ligand-binding domain-like"/>
    <property type="match status" value="1"/>
</dbReference>
<dbReference type="InterPro" id="IPR000524">
    <property type="entry name" value="Tscrpt_reg_HTH_GntR"/>
</dbReference>
<dbReference type="CDD" id="cd07377">
    <property type="entry name" value="WHTH_GntR"/>
    <property type="match status" value="1"/>
</dbReference>
<reference evidence="5" key="1">
    <citation type="submission" date="2018-12" db="EMBL/GenBank/DDBJ databases">
        <authorList>
            <person name="Sun L."/>
            <person name="Chen Z."/>
        </authorList>
    </citation>
    <scope>NUCLEOTIDE SEQUENCE [LARGE SCALE GENOMIC DNA]</scope>
    <source>
        <strain evidence="5">DSM 16012</strain>
    </source>
</reference>
<protein>
    <submittedName>
        <fullName evidence="5">GntR family transcriptional regulator</fullName>
    </submittedName>
</protein>
<dbReference type="Proteomes" id="UP000273811">
    <property type="component" value="Unassembled WGS sequence"/>
</dbReference>
<dbReference type="SMART" id="SM00345">
    <property type="entry name" value="HTH_GNTR"/>
    <property type="match status" value="1"/>
</dbReference>
<dbReference type="SMART" id="SM00895">
    <property type="entry name" value="FCD"/>
    <property type="match status" value="1"/>
</dbReference>
<dbReference type="SUPFAM" id="SSF48008">
    <property type="entry name" value="GntR ligand-binding domain-like"/>
    <property type="match status" value="1"/>
</dbReference>
<dbReference type="InterPro" id="IPR036388">
    <property type="entry name" value="WH-like_DNA-bd_sf"/>
</dbReference>
<dbReference type="RefSeq" id="WP_120075385.1">
    <property type="nucleotide sequence ID" value="NZ_CP126113.1"/>
</dbReference>
<evidence type="ECO:0000313" key="6">
    <source>
        <dbReference type="Proteomes" id="UP000273811"/>
    </source>
</evidence>
<evidence type="ECO:0000256" key="1">
    <source>
        <dbReference type="ARBA" id="ARBA00023015"/>
    </source>
</evidence>
<evidence type="ECO:0000313" key="5">
    <source>
        <dbReference type="EMBL" id="RWR05279.1"/>
    </source>
</evidence>
<keyword evidence="1" id="KW-0805">Transcription regulation</keyword>
<dbReference type="SUPFAM" id="SSF46785">
    <property type="entry name" value="Winged helix' DNA-binding domain"/>
    <property type="match status" value="1"/>
</dbReference>
<keyword evidence="2" id="KW-0238">DNA-binding</keyword>
<dbReference type="Gene3D" id="1.10.10.10">
    <property type="entry name" value="Winged helix-like DNA-binding domain superfamily/Winged helix DNA-binding domain"/>
    <property type="match status" value="1"/>
</dbReference>
<dbReference type="Pfam" id="PF07729">
    <property type="entry name" value="FCD"/>
    <property type="match status" value="1"/>
</dbReference>
<dbReference type="EMBL" id="QYTU02000046">
    <property type="protein sequence ID" value="RWR05279.1"/>
    <property type="molecule type" value="Genomic_DNA"/>
</dbReference>
<dbReference type="PANTHER" id="PTHR43537">
    <property type="entry name" value="TRANSCRIPTIONAL REGULATOR, GNTR FAMILY"/>
    <property type="match status" value="1"/>
</dbReference>
<dbReference type="PANTHER" id="PTHR43537:SF24">
    <property type="entry name" value="GLUCONATE OPERON TRANSCRIPTIONAL REPRESSOR"/>
    <property type="match status" value="1"/>
</dbReference>
<evidence type="ECO:0000259" key="4">
    <source>
        <dbReference type="PROSITE" id="PS50949"/>
    </source>
</evidence>
<keyword evidence="3" id="KW-0804">Transcription</keyword>
<gene>
    <name evidence="5" type="ORF">D4N35_015725</name>
</gene>
<dbReference type="GO" id="GO:0003700">
    <property type="term" value="F:DNA-binding transcription factor activity"/>
    <property type="evidence" value="ECO:0007669"/>
    <property type="project" value="InterPro"/>
</dbReference>
<dbReference type="InterPro" id="IPR011711">
    <property type="entry name" value="GntR_C"/>
</dbReference>
<evidence type="ECO:0000256" key="2">
    <source>
        <dbReference type="ARBA" id="ARBA00023125"/>
    </source>
</evidence>
<feature type="domain" description="HTH gntR-type" evidence="4">
    <location>
        <begin position="11"/>
        <end position="78"/>
    </location>
</feature>
<keyword evidence="6" id="KW-1185">Reference proteome</keyword>
<organism evidence="5 6">
    <name type="scientific">Siminovitchia fortis</name>
    <dbReference type="NCBI Taxonomy" id="254758"/>
    <lineage>
        <taxon>Bacteria</taxon>
        <taxon>Bacillati</taxon>
        <taxon>Bacillota</taxon>
        <taxon>Bacilli</taxon>
        <taxon>Bacillales</taxon>
        <taxon>Bacillaceae</taxon>
        <taxon>Siminovitchia</taxon>
    </lineage>
</organism>
<proteinExistence type="predicted"/>
<evidence type="ECO:0000256" key="3">
    <source>
        <dbReference type="ARBA" id="ARBA00023163"/>
    </source>
</evidence>
<dbReference type="Pfam" id="PF00392">
    <property type="entry name" value="GntR"/>
    <property type="match status" value="1"/>
</dbReference>
<dbReference type="GO" id="GO:0003677">
    <property type="term" value="F:DNA binding"/>
    <property type="evidence" value="ECO:0007669"/>
    <property type="project" value="UniProtKB-KW"/>
</dbReference>
<name>A0A443IKL4_9BACI</name>
<sequence length="219" mass="25425">MTLKGKKINRVSMRNNAYEIIKNAIISGELEPEMKIKDKELSEQLGISRTPIREAMLRLEDEEFIISKPNSFTMVAPINITEVKEIYSIVIALESLALQEAFIHSTPSQLKQLEDINNLYKKAIEESNAKKCLTYDMEFHAHIVGMSKNKELEKLLTKLKDKIIRVESFYFHKAIPKQKSVNEHDMIIDGLRNNKYKEAEDMLRSNWMNSLNHILSEDK</sequence>